<dbReference type="InterPro" id="IPR007710">
    <property type="entry name" value="Nucleoside_deoxyribTrfase"/>
</dbReference>
<reference evidence="7 8" key="1">
    <citation type="journal article" date="2010" name="Stand. Genomic Sci.">
        <title>Complete genome sequence of Ilyobacter polytropus type strain (CuHbu1).</title>
        <authorList>
            <person name="Sikorski J."/>
            <person name="Chertkov O."/>
            <person name="Lapidus A."/>
            <person name="Nolan M."/>
            <person name="Lucas S."/>
            <person name="Del Rio T.G."/>
            <person name="Tice H."/>
            <person name="Cheng J.F."/>
            <person name="Tapia R."/>
            <person name="Han C."/>
            <person name="Goodwin L."/>
            <person name="Pitluck S."/>
            <person name="Liolios K."/>
            <person name="Ivanova N."/>
            <person name="Mavromatis K."/>
            <person name="Mikhailova N."/>
            <person name="Pati A."/>
            <person name="Chen A."/>
            <person name="Palaniappan K."/>
            <person name="Land M."/>
            <person name="Hauser L."/>
            <person name="Chang Y.J."/>
            <person name="Jeffries C.D."/>
            <person name="Brambilla E."/>
            <person name="Yasawong M."/>
            <person name="Rohde M."/>
            <person name="Pukall R."/>
            <person name="Spring S."/>
            <person name="Goker M."/>
            <person name="Woyke T."/>
            <person name="Bristow J."/>
            <person name="Eisen J.A."/>
            <person name="Markowitz V."/>
            <person name="Hugenholtz P."/>
            <person name="Kyrpides N.C."/>
            <person name="Klenk H.P."/>
        </authorList>
    </citation>
    <scope>NUCLEOTIDE SEQUENCE [LARGE SCALE GENOMIC DNA]</scope>
    <source>
        <strain evidence="8">ATCC 51220 / DSM 2926 / LMG 16218 / CuHBu1</strain>
    </source>
</reference>
<dbReference type="GO" id="GO:0042802">
    <property type="term" value="F:identical protein binding"/>
    <property type="evidence" value="ECO:0007669"/>
    <property type="project" value="UniProtKB-ARBA"/>
</dbReference>
<feature type="binding site" evidence="6">
    <location>
        <begin position="108"/>
        <end position="110"/>
    </location>
    <ligand>
        <name>substrate</name>
        <note>ligand shared between homodimeric partners</note>
    </ligand>
</feature>
<dbReference type="AlphaFoldDB" id="E3HAG0"/>
<comment type="catalytic activity">
    <reaction evidence="6">
        <text>a purine 2'-deoxyribonucleoside 5'-phosphate + H2O = a purine nucleobase + 2-deoxy-D-ribose 5-phosphate</text>
        <dbReference type="Rhea" id="RHEA:51132"/>
        <dbReference type="ChEBI" id="CHEBI:15377"/>
        <dbReference type="ChEBI" id="CHEBI:26386"/>
        <dbReference type="ChEBI" id="CHEBI:62877"/>
        <dbReference type="ChEBI" id="CHEBI:142198"/>
    </reaction>
</comment>
<feature type="binding site" description="in other chain" evidence="6">
    <location>
        <position position="84"/>
    </location>
    <ligand>
        <name>substrate</name>
        <note>ligand shared between homodimeric partners</note>
    </ligand>
</feature>
<dbReference type="InterPro" id="IPR051239">
    <property type="entry name" value="2'-dNMP_N-hydrolase"/>
</dbReference>
<evidence type="ECO:0000256" key="3">
    <source>
        <dbReference type="ARBA" id="ARBA00023080"/>
    </source>
</evidence>
<dbReference type="HOGENOM" id="CLU_100069_1_0_0"/>
<dbReference type="EMBL" id="CP002281">
    <property type="protein sequence ID" value="ADO82034.1"/>
    <property type="molecule type" value="Genomic_DNA"/>
</dbReference>
<dbReference type="GO" id="GO:0070694">
    <property type="term" value="F:5-hydroxymethyl-dUMP N-hydrolase activity"/>
    <property type="evidence" value="ECO:0007669"/>
    <property type="project" value="InterPro"/>
</dbReference>
<evidence type="ECO:0000256" key="6">
    <source>
        <dbReference type="HAMAP-Rule" id="MF_03036"/>
    </source>
</evidence>
<dbReference type="eggNOG" id="COG3613">
    <property type="taxonomic scope" value="Bacteria"/>
</dbReference>
<dbReference type="FunFam" id="3.40.50.450:FF:000019">
    <property type="entry name" value="2'-deoxynucleoside 5'-phosphate N-hydrolase 1"/>
    <property type="match status" value="1"/>
</dbReference>
<keyword evidence="2 6" id="KW-0378">Hydrolase</keyword>
<comment type="catalytic activity">
    <reaction evidence="5">
        <text>5-hydroxymethyl-dUMP + H2O = 5-hydroxymethyluracil + 2-deoxy-D-ribose 5-phosphate</text>
        <dbReference type="Rhea" id="RHEA:77099"/>
        <dbReference type="ChEBI" id="CHEBI:15377"/>
        <dbReference type="ChEBI" id="CHEBI:16964"/>
        <dbReference type="ChEBI" id="CHEBI:62877"/>
        <dbReference type="ChEBI" id="CHEBI:90409"/>
    </reaction>
    <physiologicalReaction direction="left-to-right" evidence="5">
        <dbReference type="Rhea" id="RHEA:77100"/>
    </physiologicalReaction>
</comment>
<evidence type="ECO:0000256" key="1">
    <source>
        <dbReference type="ARBA" id="ARBA00011407"/>
    </source>
</evidence>
<dbReference type="OrthoDB" id="9811273at2"/>
<dbReference type="PANTHER" id="PTHR15364">
    <property type="entry name" value="2'-DEOXYNUCLEOSIDE 5'-PHOSPHATE N-HYDROLASE 1"/>
    <property type="match status" value="1"/>
</dbReference>
<proteinExistence type="inferred from homology"/>
<dbReference type="Pfam" id="PF05014">
    <property type="entry name" value="Nuc_deoxyrib_tr"/>
    <property type="match status" value="1"/>
</dbReference>
<dbReference type="Gene3D" id="3.40.50.450">
    <property type="match status" value="1"/>
</dbReference>
<comment type="similarity">
    <text evidence="6">Belongs to the 2'-deoxynucleoside 5'-phosphate N-hydrolase 1 family.</text>
</comment>
<dbReference type="InterPro" id="IPR028607">
    <property type="entry name" value="DNPH1"/>
</dbReference>
<evidence type="ECO:0000256" key="5">
    <source>
        <dbReference type="ARBA" id="ARBA00047460"/>
    </source>
</evidence>
<keyword evidence="3 6" id="KW-0546">Nucleotide metabolism</keyword>
<comment type="subunit">
    <text evidence="1 6">Monomer and homodimer.</text>
</comment>
<keyword evidence="8" id="KW-1185">Reference proteome</keyword>
<organism evidence="7 8">
    <name type="scientific">Ilyobacter polytropus (strain ATCC 51220 / DSM 2926 / LMG 16218 / CuHBu1)</name>
    <dbReference type="NCBI Taxonomy" id="572544"/>
    <lineage>
        <taxon>Bacteria</taxon>
        <taxon>Fusobacteriati</taxon>
        <taxon>Fusobacteriota</taxon>
        <taxon>Fusobacteriia</taxon>
        <taxon>Fusobacteriales</taxon>
        <taxon>Fusobacteriaceae</taxon>
        <taxon>Ilyobacter</taxon>
    </lineage>
</organism>
<dbReference type="GO" id="GO:0009116">
    <property type="term" value="P:nucleoside metabolic process"/>
    <property type="evidence" value="ECO:0007669"/>
    <property type="project" value="UniProtKB-UniRule"/>
</dbReference>
<protein>
    <recommendedName>
        <fullName evidence="6">Putative 2'-deoxynucleoside 5'-phosphate N-hydrolase 1</fullName>
        <ecNumber evidence="6">3.2.2.-</ecNumber>
    </recommendedName>
</protein>
<dbReference type="Proteomes" id="UP000006875">
    <property type="component" value="Chromosome"/>
</dbReference>
<evidence type="ECO:0000256" key="4">
    <source>
        <dbReference type="ARBA" id="ARBA00023295"/>
    </source>
</evidence>
<dbReference type="STRING" id="572544.Ilyop_0245"/>
<dbReference type="GO" id="GO:0009159">
    <property type="term" value="P:deoxyribonucleoside monophosphate catabolic process"/>
    <property type="evidence" value="ECO:0007669"/>
    <property type="project" value="InterPro"/>
</dbReference>
<dbReference type="SUPFAM" id="SSF52309">
    <property type="entry name" value="N-(deoxy)ribosyltransferase-like"/>
    <property type="match status" value="1"/>
</dbReference>
<comment type="function">
    <text evidence="6">Catalyzes the cleavage of the N-glycosidic bond of deoxyribonucleoside 5'-monophosphates to yield deoxyribose 5-phosphate and a purine or pyrimidine base.</text>
</comment>
<keyword evidence="4 6" id="KW-0326">Glycosidase</keyword>
<evidence type="ECO:0000313" key="7">
    <source>
        <dbReference type="EMBL" id="ADO82034.1"/>
    </source>
</evidence>
<evidence type="ECO:0000256" key="2">
    <source>
        <dbReference type="ARBA" id="ARBA00022801"/>
    </source>
</evidence>
<dbReference type="KEGG" id="ipo:Ilyop_0245"/>
<dbReference type="EC" id="3.2.2.-" evidence="6"/>
<dbReference type="PANTHER" id="PTHR15364:SF0">
    <property type="entry name" value="2'-DEOXYNUCLEOSIDE 5'-PHOSPHATE N-HYDROLASE 1"/>
    <property type="match status" value="1"/>
</dbReference>
<comment type="catalytic activity">
    <reaction evidence="6">
        <text>a pyrimidine 2'-deoxyribonucleoside 5'-phosphate + H2O = a pyrimidine nucleobase + 2-deoxy-D-ribose 5-phosphate</text>
        <dbReference type="Rhea" id="RHEA:57852"/>
        <dbReference type="ChEBI" id="CHEBI:15377"/>
        <dbReference type="ChEBI" id="CHEBI:26432"/>
        <dbReference type="ChEBI" id="CHEBI:62877"/>
        <dbReference type="ChEBI" id="CHEBI:142209"/>
    </reaction>
</comment>
<gene>
    <name evidence="7" type="ordered locus">Ilyop_0245</name>
</gene>
<comment type="caution">
    <text evidence="6">Lacks conserved residue(s) required for the propagation of feature annotation.</text>
</comment>
<sequence length="139" mass="15629">MKKIYFAGSIRGGRENMEIYAELIEFLSNYGTVLTEHVGYKDLEETMESEKSDFAIYDQDIAWLRECDLVVAEVSQPSIGVGYEIGIAESLGKKILCLYNEEAPKRLSAMLAGNEKISTCFYNSIEHAKRCIEGALKNL</sequence>
<dbReference type="HAMAP" id="MF_03036">
    <property type="entry name" value="Nuc_phosphate_hydrolase"/>
    <property type="match status" value="1"/>
</dbReference>
<evidence type="ECO:0000313" key="8">
    <source>
        <dbReference type="Proteomes" id="UP000006875"/>
    </source>
</evidence>
<dbReference type="GO" id="GO:0006163">
    <property type="term" value="P:purine nucleotide metabolic process"/>
    <property type="evidence" value="ECO:0007669"/>
    <property type="project" value="UniProtKB-ARBA"/>
</dbReference>
<accession>E3HAG0</accession>
<feature type="binding site" description="in other chain" evidence="6">
    <location>
        <position position="20"/>
    </location>
    <ligand>
        <name>substrate</name>
        <note>ligand shared between homodimeric partners</note>
    </ligand>
</feature>
<dbReference type="RefSeq" id="WP_013386705.1">
    <property type="nucleotide sequence ID" value="NC_014632.1"/>
</dbReference>
<name>E3HAG0_ILYPC</name>